<dbReference type="Pfam" id="PF13379">
    <property type="entry name" value="NMT1_2"/>
    <property type="match status" value="1"/>
</dbReference>
<dbReference type="EMBL" id="LT670817">
    <property type="protein sequence ID" value="SHH23338.1"/>
    <property type="molecule type" value="Genomic_DNA"/>
</dbReference>
<evidence type="ECO:0000313" key="5">
    <source>
        <dbReference type="EMBL" id="SHH23338.1"/>
    </source>
</evidence>
<name>A0A1M5RAY8_9BRAD</name>
<evidence type="ECO:0000256" key="2">
    <source>
        <dbReference type="ARBA" id="ARBA00010742"/>
    </source>
</evidence>
<evidence type="ECO:0000256" key="4">
    <source>
        <dbReference type="SAM" id="SignalP"/>
    </source>
</evidence>
<organism evidence="5 6">
    <name type="scientific">Bradyrhizobium erythrophlei</name>
    <dbReference type="NCBI Taxonomy" id="1437360"/>
    <lineage>
        <taxon>Bacteria</taxon>
        <taxon>Pseudomonadati</taxon>
        <taxon>Pseudomonadota</taxon>
        <taxon>Alphaproteobacteria</taxon>
        <taxon>Hyphomicrobiales</taxon>
        <taxon>Nitrobacteraceae</taxon>
        <taxon>Bradyrhizobium</taxon>
    </lineage>
</organism>
<gene>
    <name evidence="5" type="ORF">SAMN05443248_4151</name>
</gene>
<comment type="subcellular location">
    <subcellularLocation>
        <location evidence="1">Periplasm</location>
    </subcellularLocation>
</comment>
<dbReference type="PANTHER" id="PTHR30024">
    <property type="entry name" value="ALIPHATIC SULFONATES-BINDING PROTEIN-RELATED"/>
    <property type="match status" value="1"/>
</dbReference>
<keyword evidence="3 4" id="KW-0732">Signal</keyword>
<comment type="similarity">
    <text evidence="2">Belongs to the bacterial solute-binding protein SsuA/TauA family.</text>
</comment>
<dbReference type="RefSeq" id="WP_079603001.1">
    <property type="nucleotide sequence ID" value="NZ_LT670817.1"/>
</dbReference>
<dbReference type="GO" id="GO:0042597">
    <property type="term" value="C:periplasmic space"/>
    <property type="evidence" value="ECO:0007669"/>
    <property type="project" value="UniProtKB-SubCell"/>
</dbReference>
<dbReference type="PANTHER" id="PTHR30024:SF47">
    <property type="entry name" value="TAURINE-BINDING PERIPLASMIC PROTEIN"/>
    <property type="match status" value="1"/>
</dbReference>
<feature type="signal peptide" evidence="4">
    <location>
        <begin position="1"/>
        <end position="33"/>
    </location>
</feature>
<protein>
    <submittedName>
        <fullName evidence="5">NitT/TauT family transport system substrate-binding protein</fullName>
    </submittedName>
</protein>
<accession>A0A1M5RAY8</accession>
<dbReference type="AlphaFoldDB" id="A0A1M5RAY8"/>
<dbReference type="SUPFAM" id="SSF53850">
    <property type="entry name" value="Periplasmic binding protein-like II"/>
    <property type="match status" value="1"/>
</dbReference>
<dbReference type="Gene3D" id="3.40.190.10">
    <property type="entry name" value="Periplasmic binding protein-like II"/>
    <property type="match status" value="2"/>
</dbReference>
<dbReference type="OrthoDB" id="9806288at2"/>
<reference evidence="5 6" key="1">
    <citation type="submission" date="2016-11" db="EMBL/GenBank/DDBJ databases">
        <authorList>
            <person name="Jaros S."/>
            <person name="Januszkiewicz K."/>
            <person name="Wedrychowicz H."/>
        </authorList>
    </citation>
    <scope>NUCLEOTIDE SEQUENCE [LARGE SCALE GENOMIC DNA]</scope>
    <source>
        <strain evidence="5 6">GAS138</strain>
    </source>
</reference>
<evidence type="ECO:0000313" key="6">
    <source>
        <dbReference type="Proteomes" id="UP000189796"/>
    </source>
</evidence>
<evidence type="ECO:0000256" key="1">
    <source>
        <dbReference type="ARBA" id="ARBA00004418"/>
    </source>
</evidence>
<evidence type="ECO:0000256" key="3">
    <source>
        <dbReference type="ARBA" id="ARBA00022729"/>
    </source>
</evidence>
<sequence>MSGYRTARHCIWFTRQAASFAIFSLWFSTSSFAATTVRLNEVIRSIFYAPQYVALHIGAFETEGLNITGPKTTWGTQAALTEIVSGNSDIALLGPESALFTREAGPARRLYDFAQLTNGDGTFILAKTPMPDFKVSDLKGKTIVTTGKGSTSALALLHIIRQAGLDPDKDLTIRFIPTTSNIIPSYLEANTTFAQTFEPAIYKAVAENKGYRVASVGSLLGQLPYTAYMASGEFIEKHPDLIQSFTNAIQKGLNWTREHSAHEVAEMIAPDFKDMSVSTIEAVVDEYKKVDIWPRTVVITPDGMKKMSDLMVEGGVVNSGGEYADVVKPEFSQKAAATADK</sequence>
<dbReference type="Proteomes" id="UP000189796">
    <property type="component" value="Chromosome I"/>
</dbReference>
<feature type="chain" id="PRO_5013382199" evidence="4">
    <location>
        <begin position="34"/>
        <end position="341"/>
    </location>
</feature>
<proteinExistence type="inferred from homology"/>